<organism evidence="1 2">
    <name type="scientific">Toxocara canis</name>
    <name type="common">Canine roundworm</name>
    <dbReference type="NCBI Taxonomy" id="6265"/>
    <lineage>
        <taxon>Eukaryota</taxon>
        <taxon>Metazoa</taxon>
        <taxon>Ecdysozoa</taxon>
        <taxon>Nematoda</taxon>
        <taxon>Chromadorea</taxon>
        <taxon>Rhabditida</taxon>
        <taxon>Spirurina</taxon>
        <taxon>Ascaridomorpha</taxon>
        <taxon>Ascaridoidea</taxon>
        <taxon>Toxocaridae</taxon>
        <taxon>Toxocara</taxon>
    </lineage>
</organism>
<gene>
    <name evidence="1" type="ORF">Tcan_17046</name>
</gene>
<dbReference type="Proteomes" id="UP000031036">
    <property type="component" value="Unassembled WGS sequence"/>
</dbReference>
<protein>
    <submittedName>
        <fullName evidence="1">Uncharacterized protein</fullName>
    </submittedName>
</protein>
<dbReference type="AlphaFoldDB" id="A0A0B2W003"/>
<proteinExistence type="predicted"/>
<sequence length="141" mass="16295">MDWLLSTHIKDLESLNEELDRWNGERLLTTASRLLEVFIGANFTGCIETESSILEQISDVFAPFKNVSRKALSFDYNRPVKYARWSELVWLSKLMVVDRGEHIADSYEHNVCVCRCMQLWQCLLDEPAIELKKIAEDVVGV</sequence>
<reference evidence="1 2" key="1">
    <citation type="submission" date="2014-11" db="EMBL/GenBank/DDBJ databases">
        <title>Genetic blueprint of the zoonotic pathogen Toxocara canis.</title>
        <authorList>
            <person name="Zhu X.-Q."/>
            <person name="Korhonen P.K."/>
            <person name="Cai H."/>
            <person name="Young N.D."/>
            <person name="Nejsum P."/>
            <person name="von Samson-Himmelstjerna G."/>
            <person name="Boag P.R."/>
            <person name="Tan P."/>
            <person name="Li Q."/>
            <person name="Min J."/>
            <person name="Yang Y."/>
            <person name="Wang X."/>
            <person name="Fang X."/>
            <person name="Hall R.S."/>
            <person name="Hofmann A."/>
            <person name="Sternberg P.W."/>
            <person name="Jex A.R."/>
            <person name="Gasser R.B."/>
        </authorList>
    </citation>
    <scope>NUCLEOTIDE SEQUENCE [LARGE SCALE GENOMIC DNA]</scope>
    <source>
        <strain evidence="1">PN_DK_2014</strain>
    </source>
</reference>
<dbReference type="EMBL" id="JPKZ01000446">
    <property type="protein sequence ID" value="KHN87213.1"/>
    <property type="molecule type" value="Genomic_DNA"/>
</dbReference>
<name>A0A0B2W003_TOXCA</name>
<evidence type="ECO:0000313" key="2">
    <source>
        <dbReference type="Proteomes" id="UP000031036"/>
    </source>
</evidence>
<comment type="caution">
    <text evidence="1">The sequence shown here is derived from an EMBL/GenBank/DDBJ whole genome shotgun (WGS) entry which is preliminary data.</text>
</comment>
<evidence type="ECO:0000313" key="1">
    <source>
        <dbReference type="EMBL" id="KHN87213.1"/>
    </source>
</evidence>
<keyword evidence="2" id="KW-1185">Reference proteome</keyword>
<accession>A0A0B2W003</accession>
<dbReference type="STRING" id="6265.A0A0B2W003"/>